<dbReference type="OrthoDB" id="1865546at2759"/>
<reference evidence="1 2" key="1">
    <citation type="submission" date="2019-09" db="EMBL/GenBank/DDBJ databases">
        <authorList>
            <person name="Ou C."/>
        </authorList>
    </citation>
    <scope>NUCLEOTIDE SEQUENCE [LARGE SCALE GENOMIC DNA]</scope>
    <source>
        <strain evidence="1">S2</strain>
        <tissue evidence="1">Leaf</tissue>
    </source>
</reference>
<dbReference type="AlphaFoldDB" id="A0A5N5GI04"/>
<organism evidence="1 2">
    <name type="scientific">Pyrus ussuriensis x Pyrus communis</name>
    <dbReference type="NCBI Taxonomy" id="2448454"/>
    <lineage>
        <taxon>Eukaryota</taxon>
        <taxon>Viridiplantae</taxon>
        <taxon>Streptophyta</taxon>
        <taxon>Embryophyta</taxon>
        <taxon>Tracheophyta</taxon>
        <taxon>Spermatophyta</taxon>
        <taxon>Magnoliopsida</taxon>
        <taxon>eudicotyledons</taxon>
        <taxon>Gunneridae</taxon>
        <taxon>Pentapetalae</taxon>
        <taxon>rosids</taxon>
        <taxon>fabids</taxon>
        <taxon>Rosales</taxon>
        <taxon>Rosaceae</taxon>
        <taxon>Amygdaloideae</taxon>
        <taxon>Maleae</taxon>
        <taxon>Pyrus</taxon>
    </lineage>
</organism>
<name>A0A5N5GI04_9ROSA</name>
<sequence>MSKFLHETKGFNTEFQGWYNMEHKLKEIAEDCRIYQHINITNFETVNLLKSWGVSNKVSTFINRCIQDAILLSRQQGRSQNSAT</sequence>
<evidence type="ECO:0000313" key="2">
    <source>
        <dbReference type="Proteomes" id="UP000327157"/>
    </source>
</evidence>
<reference evidence="2" key="2">
    <citation type="submission" date="2019-10" db="EMBL/GenBank/DDBJ databases">
        <title>A de novo genome assembly of a pear dwarfing rootstock.</title>
        <authorList>
            <person name="Wang F."/>
            <person name="Wang J."/>
            <person name="Li S."/>
            <person name="Zhang Y."/>
            <person name="Fang M."/>
            <person name="Ma L."/>
            <person name="Zhao Y."/>
            <person name="Jiang S."/>
        </authorList>
    </citation>
    <scope>NUCLEOTIDE SEQUENCE [LARGE SCALE GENOMIC DNA]</scope>
</reference>
<keyword evidence="2" id="KW-1185">Reference proteome</keyword>
<proteinExistence type="predicted"/>
<dbReference type="Proteomes" id="UP000327157">
    <property type="component" value="Chromosome 3"/>
</dbReference>
<reference evidence="1 2" key="3">
    <citation type="submission" date="2019-11" db="EMBL/GenBank/DDBJ databases">
        <title>A de novo genome assembly of a pear dwarfing rootstock.</title>
        <authorList>
            <person name="Wang F."/>
            <person name="Wang J."/>
            <person name="Li S."/>
            <person name="Zhang Y."/>
            <person name="Fang M."/>
            <person name="Ma L."/>
            <person name="Zhao Y."/>
            <person name="Jiang S."/>
        </authorList>
    </citation>
    <scope>NUCLEOTIDE SEQUENCE [LARGE SCALE GENOMIC DNA]</scope>
    <source>
        <strain evidence="1">S2</strain>
        <tissue evidence="1">Leaf</tissue>
    </source>
</reference>
<accession>A0A5N5GI04</accession>
<dbReference type="EMBL" id="SMOL01000402">
    <property type="protein sequence ID" value="KAB2615166.1"/>
    <property type="molecule type" value="Genomic_DNA"/>
</dbReference>
<evidence type="ECO:0000313" key="1">
    <source>
        <dbReference type="EMBL" id="KAB2615166.1"/>
    </source>
</evidence>
<comment type="caution">
    <text evidence="1">The sequence shown here is derived from an EMBL/GenBank/DDBJ whole genome shotgun (WGS) entry which is preliminary data.</text>
</comment>
<gene>
    <name evidence="1" type="ORF">D8674_021754</name>
</gene>
<protein>
    <submittedName>
        <fullName evidence="1">Uncharacterized protein</fullName>
    </submittedName>
</protein>